<comment type="caution">
    <text evidence="2">The sequence shown here is derived from an EMBL/GenBank/DDBJ whole genome shotgun (WGS) entry which is preliminary data.</text>
</comment>
<sequence>MRLLKRKIGSLAPKLEVRISQLPTNQLEDLAEALLDFYIEGDLVAWLATL</sequence>
<dbReference type="Pfam" id="PF14261">
    <property type="entry name" value="DUF4351"/>
    <property type="match status" value="1"/>
</dbReference>
<evidence type="ECO:0000313" key="3">
    <source>
        <dbReference type="Proteomes" id="UP000729701"/>
    </source>
</evidence>
<reference evidence="2" key="1">
    <citation type="submission" date="2021-05" db="EMBL/GenBank/DDBJ databases">
        <authorList>
            <person name="Pietrasiak N."/>
            <person name="Ward R."/>
            <person name="Stajich J.E."/>
            <person name="Kurbessoian T."/>
        </authorList>
    </citation>
    <scope>NUCLEOTIDE SEQUENCE</scope>
    <source>
        <strain evidence="2">GSE-NOS-MK-12-04C</strain>
    </source>
</reference>
<name>A0A951QIS9_9CYAN</name>
<evidence type="ECO:0000259" key="1">
    <source>
        <dbReference type="Pfam" id="PF14261"/>
    </source>
</evidence>
<protein>
    <submittedName>
        <fullName evidence="2">DUF4351 domain-containing protein</fullName>
    </submittedName>
</protein>
<accession>A0A951QIS9</accession>
<dbReference type="InterPro" id="IPR025587">
    <property type="entry name" value="DUF4351"/>
</dbReference>
<dbReference type="Proteomes" id="UP000729701">
    <property type="component" value="Unassembled WGS sequence"/>
</dbReference>
<evidence type="ECO:0000313" key="2">
    <source>
        <dbReference type="EMBL" id="MBW4667089.1"/>
    </source>
</evidence>
<proteinExistence type="predicted"/>
<organism evidence="2 3">
    <name type="scientific">Cyanomargarita calcarea GSE-NOS-MK-12-04C</name>
    <dbReference type="NCBI Taxonomy" id="2839659"/>
    <lineage>
        <taxon>Bacteria</taxon>
        <taxon>Bacillati</taxon>
        <taxon>Cyanobacteriota</taxon>
        <taxon>Cyanophyceae</taxon>
        <taxon>Nostocales</taxon>
        <taxon>Cyanomargaritaceae</taxon>
        <taxon>Cyanomargarita</taxon>
    </lineage>
</organism>
<dbReference type="EMBL" id="JAHHGZ010000005">
    <property type="protein sequence ID" value="MBW4667089.1"/>
    <property type="molecule type" value="Genomic_DNA"/>
</dbReference>
<reference evidence="2" key="2">
    <citation type="journal article" date="2022" name="Microbiol. Resour. Announc.">
        <title>Metagenome Sequencing to Explore Phylogenomics of Terrestrial Cyanobacteria.</title>
        <authorList>
            <person name="Ward R.D."/>
            <person name="Stajich J.E."/>
            <person name="Johansen J.R."/>
            <person name="Huntemann M."/>
            <person name="Clum A."/>
            <person name="Foster B."/>
            <person name="Foster B."/>
            <person name="Roux S."/>
            <person name="Palaniappan K."/>
            <person name="Varghese N."/>
            <person name="Mukherjee S."/>
            <person name="Reddy T.B.K."/>
            <person name="Daum C."/>
            <person name="Copeland A."/>
            <person name="Chen I.A."/>
            <person name="Ivanova N.N."/>
            <person name="Kyrpides N.C."/>
            <person name="Shapiro N."/>
            <person name="Eloe-Fadrosh E.A."/>
            <person name="Pietrasiak N."/>
        </authorList>
    </citation>
    <scope>NUCLEOTIDE SEQUENCE</scope>
    <source>
        <strain evidence="2">GSE-NOS-MK-12-04C</strain>
    </source>
</reference>
<dbReference type="AlphaFoldDB" id="A0A951QIS9"/>
<feature type="domain" description="DUF4351" evidence="1">
    <location>
        <begin position="1"/>
        <end position="47"/>
    </location>
</feature>
<gene>
    <name evidence="2" type="ORF">KME60_06485</name>
</gene>